<dbReference type="InterPro" id="IPR002575">
    <property type="entry name" value="Aminoglycoside_PTrfase"/>
</dbReference>
<reference evidence="3 4" key="1">
    <citation type="submission" date="2017-05" db="EMBL/GenBank/DDBJ databases">
        <title>Complete genome sequence of Streptomyces sp. SCSIO 03032 revealed the diverse biosynthetic pathways for its bioactive secondary metabolites.</title>
        <authorList>
            <person name="Ma L."/>
            <person name="Zhu Y."/>
            <person name="Zhang W."/>
            <person name="Zhang G."/>
            <person name="Tian X."/>
            <person name="Zhang S."/>
            <person name="Zhang C."/>
        </authorList>
    </citation>
    <scope>NUCLEOTIDE SEQUENCE [LARGE SCALE GENOMIC DNA]</scope>
    <source>
        <strain evidence="3 4">SCSIO 03032</strain>
    </source>
</reference>
<evidence type="ECO:0000259" key="2">
    <source>
        <dbReference type="Pfam" id="PF01636"/>
    </source>
</evidence>
<dbReference type="AlphaFoldDB" id="A0A1W7CV16"/>
<proteinExistence type="predicted"/>
<dbReference type="Gene3D" id="3.90.1200.10">
    <property type="match status" value="1"/>
</dbReference>
<dbReference type="Proteomes" id="UP000194218">
    <property type="component" value="Chromosome"/>
</dbReference>
<dbReference type="SUPFAM" id="SSF56112">
    <property type="entry name" value="Protein kinase-like (PK-like)"/>
    <property type="match status" value="1"/>
</dbReference>
<accession>A0A1W7CV16</accession>
<gene>
    <name evidence="3" type="ORF">CAG99_06950</name>
</gene>
<sequence>MTSASPTPAPSVSPSSAPSTAPAAPAGSAPGTREISAVLAERWHLPGAVVTELPGGMNSLTWHVGHRGAHWVAKAVPEGGPERPFRYGLRLAALAEAAGVPSGVPERAADGRLTARARGHVLALLRWVPGRELNGADPGDLARLGATLARAHLALGTGTVSGDRARASFDPAAGGREAAYAVRPWIRPALAGAAARLRRVRPETLTWGPSHGDPAPEHFRFDARTGRCGLIDWGAAGHRPRLYDLATAVLDAGGPDGAGPLLRAYVEGGGLPSEEIERGLLPVLDFRYAVNTLYYADRVARGVTGPEGPGGNEERLDDARRWFERRAGGRAG</sequence>
<dbReference type="Pfam" id="PF01636">
    <property type="entry name" value="APH"/>
    <property type="match status" value="1"/>
</dbReference>
<dbReference type="KEGG" id="smao:CAG99_06950"/>
<evidence type="ECO:0000313" key="3">
    <source>
        <dbReference type="EMBL" id="ARQ68628.1"/>
    </source>
</evidence>
<keyword evidence="4" id="KW-1185">Reference proteome</keyword>
<evidence type="ECO:0000256" key="1">
    <source>
        <dbReference type="SAM" id="MobiDB-lite"/>
    </source>
</evidence>
<feature type="region of interest" description="Disordered" evidence="1">
    <location>
        <begin position="1"/>
        <end position="30"/>
    </location>
</feature>
<protein>
    <recommendedName>
        <fullName evidence="2">Aminoglycoside phosphotransferase domain-containing protein</fullName>
    </recommendedName>
</protein>
<organism evidence="3 4">
    <name type="scientific">Streptomyces marincola</name>
    <dbReference type="NCBI Taxonomy" id="2878388"/>
    <lineage>
        <taxon>Bacteria</taxon>
        <taxon>Bacillati</taxon>
        <taxon>Actinomycetota</taxon>
        <taxon>Actinomycetes</taxon>
        <taxon>Kitasatosporales</taxon>
        <taxon>Streptomycetaceae</taxon>
        <taxon>Streptomyces</taxon>
    </lineage>
</organism>
<dbReference type="EMBL" id="CP021121">
    <property type="protein sequence ID" value="ARQ68628.1"/>
    <property type="molecule type" value="Genomic_DNA"/>
</dbReference>
<evidence type="ECO:0000313" key="4">
    <source>
        <dbReference type="Proteomes" id="UP000194218"/>
    </source>
</evidence>
<name>A0A1W7CV16_9ACTN</name>
<feature type="domain" description="Aminoglycoside phosphotransferase" evidence="2">
    <location>
        <begin position="50"/>
        <end position="272"/>
    </location>
</feature>
<dbReference type="InterPro" id="IPR011009">
    <property type="entry name" value="Kinase-like_dom_sf"/>
</dbReference>